<comment type="caution">
    <text evidence="6">The sequence shown here is derived from an EMBL/GenBank/DDBJ whole genome shotgun (WGS) entry which is preliminary data.</text>
</comment>
<evidence type="ECO:0000313" key="7">
    <source>
        <dbReference type="Proteomes" id="UP000031512"/>
    </source>
</evidence>
<dbReference type="STRING" id="1537102.L1LFH8"/>
<dbReference type="InterPro" id="IPR038765">
    <property type="entry name" value="Papain-like_cys_pep_sf"/>
</dbReference>
<feature type="domain" description="Peptidase C1A papain C-terminal" evidence="5">
    <location>
        <begin position="268"/>
        <end position="480"/>
    </location>
</feature>
<dbReference type="VEuPathDB" id="PiroplasmaDB:BEWA_040480"/>
<dbReference type="GO" id="GO:0004197">
    <property type="term" value="F:cysteine-type endopeptidase activity"/>
    <property type="evidence" value="ECO:0007669"/>
    <property type="project" value="UniProtKB-EC"/>
</dbReference>
<dbReference type="eggNOG" id="KOG1543">
    <property type="taxonomic scope" value="Eukaryota"/>
</dbReference>
<reference evidence="6 7" key="1">
    <citation type="journal article" date="2012" name="BMC Genomics">
        <title>Comparative genomic analysis and phylogenetic position of Theileria equi.</title>
        <authorList>
            <person name="Kappmeyer L.S."/>
            <person name="Thiagarajan M."/>
            <person name="Herndon D.R."/>
            <person name="Ramsay J.D."/>
            <person name="Caler E."/>
            <person name="Djikeng A."/>
            <person name="Gillespie J.J."/>
            <person name="Lau A.O."/>
            <person name="Roalson E.H."/>
            <person name="Silva J.C."/>
            <person name="Silva M.G."/>
            <person name="Suarez C.E."/>
            <person name="Ueti M.W."/>
            <person name="Nene V.M."/>
            <person name="Mealey R.H."/>
            <person name="Knowles D.P."/>
            <person name="Brayton K.A."/>
        </authorList>
    </citation>
    <scope>NUCLEOTIDE SEQUENCE [LARGE SCALE GENOMIC DNA]</scope>
    <source>
        <strain evidence="6 7">WA</strain>
    </source>
</reference>
<dbReference type="SUPFAM" id="SSF54001">
    <property type="entry name" value="Cysteine proteinases"/>
    <property type="match status" value="1"/>
</dbReference>
<keyword evidence="4" id="KW-1133">Transmembrane helix</keyword>
<keyword evidence="2" id="KW-0865">Zymogen</keyword>
<dbReference type="OrthoDB" id="498368at2759"/>
<evidence type="ECO:0000256" key="3">
    <source>
        <dbReference type="ARBA" id="ARBA00023180"/>
    </source>
</evidence>
<evidence type="ECO:0000313" key="6">
    <source>
        <dbReference type="EMBL" id="EKX74010.1"/>
    </source>
</evidence>
<protein>
    <submittedName>
        <fullName evidence="6">Papain cysteine protease family protein</fullName>
        <ecNumber evidence="6">3.4.22.16</ecNumber>
    </submittedName>
</protein>
<comment type="similarity">
    <text evidence="1">Belongs to the peptidase C1 family.</text>
</comment>
<keyword evidence="6" id="KW-0645">Protease</keyword>
<dbReference type="GeneID" id="15807458"/>
<dbReference type="InterPro" id="IPR013128">
    <property type="entry name" value="Peptidase_C1A"/>
</dbReference>
<keyword evidence="6" id="KW-0378">Hydrolase</keyword>
<sequence length="482" mass="55604">MSDRKDSVETVHDNNGDRVCTKKVILIGAVIAILLVIVITVPIVVSLNRSDPATIKLELIQRRIKMREEILRKQPKTQTEFYEQAQALKKIREEELKPIMDIADKLKEELKHVKTDFLDGDSDECIALTGSKSCMKGTEVKYITYSELFYIAELLEPIEDKVNPKFEVQVFIRFKQYCDKYGINWEDEGTFIKYFFLFRRDVIKMEKHNRDPSKKYKKGYHTRLAEDVIVTDEEMKKVDYDGLDLSKYGEFKHTPFFFETDEAKKDKKRQTIDWREGGYVSIIDNNKKTSFKTGFALVAVAMYNTFVTIRARKRWTFSAQQLLDCITEFDDNRADLGKALEYFKTKPICFETRYPFTGKKESCKHENCMGYKPVKNIVKIDAGKAEGHLKKHGPFLTLFNAPEDLRVNYTGGIYDKQVGTGDKSMAMVVGSGQDESGKKYWIAQPAWKTSSSWGEDGYFRISEDIAKGSKGIFENAYGLSNE</sequence>
<evidence type="ECO:0000256" key="1">
    <source>
        <dbReference type="ARBA" id="ARBA00008455"/>
    </source>
</evidence>
<dbReference type="AlphaFoldDB" id="L1LFH8"/>
<keyword evidence="3" id="KW-0325">Glycoprotein</keyword>
<keyword evidence="4" id="KW-0812">Transmembrane</keyword>
<dbReference type="SMART" id="SM00645">
    <property type="entry name" value="Pept_C1"/>
    <property type="match status" value="1"/>
</dbReference>
<dbReference type="PANTHER" id="PTHR12411">
    <property type="entry name" value="CYSTEINE PROTEASE FAMILY C1-RELATED"/>
    <property type="match status" value="1"/>
</dbReference>
<gene>
    <name evidence="6" type="ORF">BEWA_040480</name>
</gene>
<proteinExistence type="inferred from homology"/>
<dbReference type="GO" id="GO:0006508">
    <property type="term" value="P:proteolysis"/>
    <property type="evidence" value="ECO:0007669"/>
    <property type="project" value="UniProtKB-KW"/>
</dbReference>
<evidence type="ECO:0000256" key="2">
    <source>
        <dbReference type="ARBA" id="ARBA00023145"/>
    </source>
</evidence>
<dbReference type="InterPro" id="IPR000668">
    <property type="entry name" value="Peptidase_C1A_C"/>
</dbReference>
<dbReference type="Proteomes" id="UP000031512">
    <property type="component" value="Unassembled WGS sequence"/>
</dbReference>
<dbReference type="Pfam" id="PF00112">
    <property type="entry name" value="Peptidase_C1"/>
    <property type="match status" value="1"/>
</dbReference>
<dbReference type="RefSeq" id="XP_004833462.1">
    <property type="nucleotide sequence ID" value="XM_004833405.1"/>
</dbReference>
<keyword evidence="4" id="KW-0472">Membrane</keyword>
<evidence type="ECO:0000259" key="5">
    <source>
        <dbReference type="SMART" id="SM00645"/>
    </source>
</evidence>
<feature type="transmembrane region" description="Helical" evidence="4">
    <location>
        <begin position="24"/>
        <end position="45"/>
    </location>
</feature>
<dbReference type="EMBL" id="ACOU01000002">
    <property type="protein sequence ID" value="EKX74010.1"/>
    <property type="molecule type" value="Genomic_DNA"/>
</dbReference>
<dbReference type="KEGG" id="beq:BEWA_040480"/>
<dbReference type="EC" id="3.4.22.16" evidence="6"/>
<evidence type="ECO:0000256" key="4">
    <source>
        <dbReference type="SAM" id="Phobius"/>
    </source>
</evidence>
<accession>L1LFH8</accession>
<keyword evidence="7" id="KW-1185">Reference proteome</keyword>
<dbReference type="Gene3D" id="3.90.70.10">
    <property type="entry name" value="Cysteine proteinases"/>
    <property type="match status" value="1"/>
</dbReference>
<name>L1LFH8_THEEQ</name>
<organism evidence="6 7">
    <name type="scientific">Theileria equi strain WA</name>
    <dbReference type="NCBI Taxonomy" id="1537102"/>
    <lineage>
        <taxon>Eukaryota</taxon>
        <taxon>Sar</taxon>
        <taxon>Alveolata</taxon>
        <taxon>Apicomplexa</taxon>
        <taxon>Aconoidasida</taxon>
        <taxon>Piroplasmida</taxon>
        <taxon>Theileriidae</taxon>
        <taxon>Theileria</taxon>
    </lineage>
</organism>